<proteinExistence type="inferred from homology"/>
<organism evidence="5">
    <name type="scientific">marine sediment metagenome</name>
    <dbReference type="NCBI Taxonomy" id="412755"/>
    <lineage>
        <taxon>unclassified sequences</taxon>
        <taxon>metagenomes</taxon>
        <taxon>ecological metagenomes</taxon>
    </lineage>
</organism>
<comment type="caution">
    <text evidence="5">The sequence shown here is derived from an EMBL/GenBank/DDBJ whole genome shotgun (WGS) entry which is preliminary data.</text>
</comment>
<evidence type="ECO:0000259" key="4">
    <source>
        <dbReference type="Pfam" id="PF01555"/>
    </source>
</evidence>
<dbReference type="InterPro" id="IPR002941">
    <property type="entry name" value="DNA_methylase_N4/N6"/>
</dbReference>
<dbReference type="GO" id="GO:0032259">
    <property type="term" value="P:methylation"/>
    <property type="evidence" value="ECO:0007669"/>
    <property type="project" value="UniProtKB-KW"/>
</dbReference>
<evidence type="ECO:0000256" key="1">
    <source>
        <dbReference type="ARBA" id="ARBA00006594"/>
    </source>
</evidence>
<sequence>MMPSKNTIFCGGNLEVVSSWPSNFISAIVTDPPYGLGFMGKDWDTFKKDYLQQHRIADTKRKPRTDGRKGAAWGNGADAGTYDYSRNPQFQQWFTVWAKEMLRITKPGGFLLCFGGTRTYHRLACAIEDAGWEIRD</sequence>
<dbReference type="Gene3D" id="3.40.50.150">
    <property type="entry name" value="Vaccinia Virus protein VP39"/>
    <property type="match status" value="1"/>
</dbReference>
<dbReference type="EMBL" id="LAZR01000851">
    <property type="protein sequence ID" value="KKN56241.1"/>
    <property type="molecule type" value="Genomic_DNA"/>
</dbReference>
<dbReference type="InterPro" id="IPR029063">
    <property type="entry name" value="SAM-dependent_MTases_sf"/>
</dbReference>
<feature type="domain" description="DNA methylase N-4/N-6" evidence="4">
    <location>
        <begin position="25"/>
        <end position="136"/>
    </location>
</feature>
<comment type="similarity">
    <text evidence="1">Belongs to the N(4)/N(6)-methyltransferase family.</text>
</comment>
<dbReference type="PROSITE" id="PS00092">
    <property type="entry name" value="N6_MTASE"/>
    <property type="match status" value="1"/>
</dbReference>
<evidence type="ECO:0000256" key="2">
    <source>
        <dbReference type="ARBA" id="ARBA00022603"/>
    </source>
</evidence>
<dbReference type="SUPFAM" id="SSF53335">
    <property type="entry name" value="S-adenosyl-L-methionine-dependent methyltransferases"/>
    <property type="match status" value="1"/>
</dbReference>
<dbReference type="Pfam" id="PF01555">
    <property type="entry name" value="N6_N4_Mtase"/>
    <property type="match status" value="1"/>
</dbReference>
<keyword evidence="2" id="KW-0489">Methyltransferase</keyword>
<keyword evidence="3" id="KW-0808">Transferase</keyword>
<dbReference type="InterPro" id="IPR002052">
    <property type="entry name" value="DNA_methylase_N6_adenine_CS"/>
</dbReference>
<name>A0A0F9U4M2_9ZZZZ</name>
<dbReference type="GO" id="GO:0008170">
    <property type="term" value="F:N-methyltransferase activity"/>
    <property type="evidence" value="ECO:0007669"/>
    <property type="project" value="InterPro"/>
</dbReference>
<reference evidence="5" key="1">
    <citation type="journal article" date="2015" name="Nature">
        <title>Complex archaea that bridge the gap between prokaryotes and eukaryotes.</title>
        <authorList>
            <person name="Spang A."/>
            <person name="Saw J.H."/>
            <person name="Jorgensen S.L."/>
            <person name="Zaremba-Niedzwiedzka K."/>
            <person name="Martijn J."/>
            <person name="Lind A.E."/>
            <person name="van Eijk R."/>
            <person name="Schleper C."/>
            <person name="Guy L."/>
            <person name="Ettema T.J."/>
        </authorList>
    </citation>
    <scope>NUCLEOTIDE SEQUENCE</scope>
</reference>
<accession>A0A0F9U4M2</accession>
<protein>
    <recommendedName>
        <fullName evidence="4">DNA methylase N-4/N-6 domain-containing protein</fullName>
    </recommendedName>
</protein>
<dbReference type="GO" id="GO:0003677">
    <property type="term" value="F:DNA binding"/>
    <property type="evidence" value="ECO:0007669"/>
    <property type="project" value="InterPro"/>
</dbReference>
<evidence type="ECO:0000313" key="5">
    <source>
        <dbReference type="EMBL" id="KKN56241.1"/>
    </source>
</evidence>
<evidence type="ECO:0000256" key="3">
    <source>
        <dbReference type="ARBA" id="ARBA00022679"/>
    </source>
</evidence>
<dbReference type="AlphaFoldDB" id="A0A0F9U4M2"/>
<gene>
    <name evidence="5" type="ORF">LCGC14_0573860</name>
</gene>
<feature type="non-terminal residue" evidence="5">
    <location>
        <position position="136"/>
    </location>
</feature>